<keyword evidence="4 6" id="KW-0627">Porphyrin biosynthesis</keyword>
<dbReference type="InterPro" id="IPR022419">
    <property type="entry name" value="Porphobilin_deaminase_cofac_BS"/>
</dbReference>
<evidence type="ECO:0000256" key="3">
    <source>
        <dbReference type="ARBA" id="ARBA00022679"/>
    </source>
</evidence>
<dbReference type="Proteomes" id="UP001597018">
    <property type="component" value="Unassembled WGS sequence"/>
</dbReference>
<comment type="subunit">
    <text evidence="6">Monomer.</text>
</comment>
<gene>
    <name evidence="6 9" type="primary">hemC</name>
    <name evidence="9" type="ORF">ACFQ16_01560</name>
</gene>
<evidence type="ECO:0000259" key="8">
    <source>
        <dbReference type="Pfam" id="PF03900"/>
    </source>
</evidence>
<accession>A0ABW3FNI8</accession>
<feature type="domain" description="Porphobilinogen deaminase C-terminal" evidence="8">
    <location>
        <begin position="223"/>
        <end position="299"/>
    </location>
</feature>
<protein>
    <recommendedName>
        <fullName evidence="6">Porphobilinogen deaminase</fullName>
        <shortName evidence="6">PBG</shortName>
        <ecNumber evidence="6">2.5.1.61</ecNumber>
    </recommendedName>
    <alternativeName>
        <fullName evidence="6">Hydroxymethylbilane synthase</fullName>
        <shortName evidence="6">HMBS</shortName>
    </alternativeName>
    <alternativeName>
        <fullName evidence="6">Pre-uroporphyrinogen synthase</fullName>
    </alternativeName>
</protein>
<dbReference type="PIRSF" id="PIRSF001438">
    <property type="entry name" value="4pyrrol_synth_OHMeBilane_synth"/>
    <property type="match status" value="1"/>
</dbReference>
<dbReference type="GO" id="GO:0004418">
    <property type="term" value="F:hydroxymethylbilane synthase activity"/>
    <property type="evidence" value="ECO:0007669"/>
    <property type="project" value="UniProtKB-EC"/>
</dbReference>
<dbReference type="SUPFAM" id="SSF53850">
    <property type="entry name" value="Periplasmic binding protein-like II"/>
    <property type="match status" value="1"/>
</dbReference>
<proteinExistence type="inferred from homology"/>
<dbReference type="InterPro" id="IPR022418">
    <property type="entry name" value="Porphobilinogen_deaminase_C"/>
</dbReference>
<feature type="modified residue" description="S-(dipyrrolylmethanemethyl)cysteine" evidence="6">
    <location>
        <position position="238"/>
    </location>
</feature>
<dbReference type="EMBL" id="JBHTIW010000001">
    <property type="protein sequence ID" value="MFD0918419.1"/>
    <property type="molecule type" value="Genomic_DNA"/>
</dbReference>
<dbReference type="Pfam" id="PF01379">
    <property type="entry name" value="Porphobil_deam"/>
    <property type="match status" value="1"/>
</dbReference>
<evidence type="ECO:0000259" key="7">
    <source>
        <dbReference type="Pfam" id="PF01379"/>
    </source>
</evidence>
<comment type="cofactor">
    <cofactor evidence="6">
        <name>dipyrromethane</name>
        <dbReference type="ChEBI" id="CHEBI:60342"/>
    </cofactor>
    <text evidence="6">Binds 1 dipyrromethane group covalently.</text>
</comment>
<comment type="function">
    <text evidence="1 6">Tetrapolymerization of the monopyrrole PBG into the hydroxymethylbilane pre-uroporphyrinogen in several discrete steps.</text>
</comment>
<dbReference type="InterPro" id="IPR022417">
    <property type="entry name" value="Porphobilin_deaminase_N"/>
</dbReference>
<dbReference type="InterPro" id="IPR000860">
    <property type="entry name" value="HemC"/>
</dbReference>
<dbReference type="Gene3D" id="3.40.190.10">
    <property type="entry name" value="Periplasmic binding protein-like II"/>
    <property type="match status" value="2"/>
</dbReference>
<reference evidence="10" key="1">
    <citation type="journal article" date="2019" name="Int. J. Syst. Evol. Microbiol.">
        <title>The Global Catalogue of Microorganisms (GCM) 10K type strain sequencing project: providing services to taxonomists for standard genome sequencing and annotation.</title>
        <authorList>
            <consortium name="The Broad Institute Genomics Platform"/>
            <consortium name="The Broad Institute Genome Sequencing Center for Infectious Disease"/>
            <person name="Wu L."/>
            <person name="Ma J."/>
        </authorList>
    </citation>
    <scope>NUCLEOTIDE SEQUENCE [LARGE SCALE GENOMIC DNA]</scope>
    <source>
        <strain evidence="10">CCUG 56401</strain>
    </source>
</reference>
<evidence type="ECO:0000256" key="6">
    <source>
        <dbReference type="HAMAP-Rule" id="MF_00260"/>
    </source>
</evidence>
<keyword evidence="3 6" id="KW-0808">Transferase</keyword>
<dbReference type="InterPro" id="IPR036803">
    <property type="entry name" value="Porphobilinogen_deaminase_C_sf"/>
</dbReference>
<dbReference type="EC" id="2.5.1.61" evidence="6"/>
<dbReference type="Pfam" id="PF03900">
    <property type="entry name" value="Porphobil_deamC"/>
    <property type="match status" value="1"/>
</dbReference>
<comment type="catalytic activity">
    <reaction evidence="5 6">
        <text>4 porphobilinogen + H2O = hydroxymethylbilane + 4 NH4(+)</text>
        <dbReference type="Rhea" id="RHEA:13185"/>
        <dbReference type="ChEBI" id="CHEBI:15377"/>
        <dbReference type="ChEBI" id="CHEBI:28938"/>
        <dbReference type="ChEBI" id="CHEBI:57845"/>
        <dbReference type="ChEBI" id="CHEBI:58126"/>
        <dbReference type="EC" id="2.5.1.61"/>
    </reaction>
</comment>
<evidence type="ECO:0000313" key="10">
    <source>
        <dbReference type="Proteomes" id="UP001597018"/>
    </source>
</evidence>
<dbReference type="RefSeq" id="WP_263249963.1">
    <property type="nucleotide sequence ID" value="NZ_BAABLT010000022.1"/>
</dbReference>
<dbReference type="PRINTS" id="PR00151">
    <property type="entry name" value="PORPHBDMNASE"/>
</dbReference>
<dbReference type="SUPFAM" id="SSF54782">
    <property type="entry name" value="Porphobilinogen deaminase (hydroxymethylbilane synthase), C-terminal domain"/>
    <property type="match status" value="1"/>
</dbReference>
<keyword evidence="10" id="KW-1185">Reference proteome</keyword>
<dbReference type="NCBIfam" id="TIGR00212">
    <property type="entry name" value="hemC"/>
    <property type="match status" value="1"/>
</dbReference>
<dbReference type="PANTHER" id="PTHR11557:SF0">
    <property type="entry name" value="PORPHOBILINOGEN DEAMINASE"/>
    <property type="match status" value="1"/>
</dbReference>
<comment type="caution">
    <text evidence="9">The sequence shown here is derived from an EMBL/GenBank/DDBJ whole genome shotgun (WGS) entry which is preliminary data.</text>
</comment>
<evidence type="ECO:0000256" key="4">
    <source>
        <dbReference type="ARBA" id="ARBA00023244"/>
    </source>
</evidence>
<evidence type="ECO:0000313" key="9">
    <source>
        <dbReference type="EMBL" id="MFD0918419.1"/>
    </source>
</evidence>
<evidence type="ECO:0000256" key="2">
    <source>
        <dbReference type="ARBA" id="ARBA00005638"/>
    </source>
</evidence>
<comment type="miscellaneous">
    <text evidence="6">The porphobilinogen subunits are added to the dipyrromethane group.</text>
</comment>
<evidence type="ECO:0000256" key="5">
    <source>
        <dbReference type="ARBA" id="ARBA00048169"/>
    </source>
</evidence>
<evidence type="ECO:0000256" key="1">
    <source>
        <dbReference type="ARBA" id="ARBA00002869"/>
    </source>
</evidence>
<dbReference type="PANTHER" id="PTHR11557">
    <property type="entry name" value="PORPHOBILINOGEN DEAMINASE"/>
    <property type="match status" value="1"/>
</dbReference>
<organism evidence="9 10">
    <name type="scientific">Saccharopolyspora rosea</name>
    <dbReference type="NCBI Taxonomy" id="524884"/>
    <lineage>
        <taxon>Bacteria</taxon>
        <taxon>Bacillati</taxon>
        <taxon>Actinomycetota</taxon>
        <taxon>Actinomycetes</taxon>
        <taxon>Pseudonocardiales</taxon>
        <taxon>Pseudonocardiaceae</taxon>
        <taxon>Saccharopolyspora</taxon>
    </lineage>
</organism>
<dbReference type="HAMAP" id="MF_00260">
    <property type="entry name" value="Porphobil_deam"/>
    <property type="match status" value="1"/>
</dbReference>
<name>A0ABW3FNI8_9PSEU</name>
<feature type="domain" description="Porphobilinogen deaminase N-terminal" evidence="7">
    <location>
        <begin position="5"/>
        <end position="207"/>
    </location>
</feature>
<dbReference type="Gene3D" id="3.30.160.40">
    <property type="entry name" value="Porphobilinogen deaminase, C-terminal domain"/>
    <property type="match status" value="1"/>
</dbReference>
<comment type="similarity">
    <text evidence="2 6">Belongs to the HMBS family.</text>
</comment>
<sequence length="311" mass="32399">MKKTLRIGTRGSALAMAQSTWVAEQLERAGYATQLVTVTTPGDRSMAPIAEIGVGVFTSALREALAAGEVDVAVHSYKDLPTEPDPRLSLAAVPVREDPRDALAARDGLTLGELPPGSVVGTGSPRRASQLKALGLGLEVRSIRGNVDTRLRKVTDGELDAVVLARAGLARVGRLEVITETLDPLQMLPAPAQGALAVECRVDDVDTEHLLQSVLDDEASRAAVAAERAMLAALEAGCSAPVGALAEVVEDLDEEGRVAQRLSVRGVVATDDDQLVRASVTGETTAAEQLGRDLAAELLEARAALLSGPGQ</sequence>
<dbReference type="PROSITE" id="PS00533">
    <property type="entry name" value="PORPHOBILINOGEN_DEAM"/>
    <property type="match status" value="1"/>
</dbReference>